<gene>
    <name evidence="2" type="ORF">OCBIM_22037634mg</name>
</gene>
<keyword evidence="1" id="KW-1133">Transmembrane helix</keyword>
<sequence length="177" mass="19951">MSAKNFSISFLSTISTFFFLFKNDLNITVFLSVSFVTSLFIRSLYILNSCILKFIPSFLTLVTSSKPLPLFKLVSPPFFAGSFSILIKHLSNSSSDESLSDILILSYCILNVKQHLPLQTKGTTTTVTLARENRVFFKNTITVQECNAHKTTSNLVILLKHYVQLESEENESQVVHN</sequence>
<evidence type="ECO:0000256" key="1">
    <source>
        <dbReference type="SAM" id="Phobius"/>
    </source>
</evidence>
<organism evidence="2">
    <name type="scientific">Octopus bimaculoides</name>
    <name type="common">California two-spotted octopus</name>
    <dbReference type="NCBI Taxonomy" id="37653"/>
    <lineage>
        <taxon>Eukaryota</taxon>
        <taxon>Metazoa</taxon>
        <taxon>Spiralia</taxon>
        <taxon>Lophotrochozoa</taxon>
        <taxon>Mollusca</taxon>
        <taxon>Cephalopoda</taxon>
        <taxon>Coleoidea</taxon>
        <taxon>Octopodiformes</taxon>
        <taxon>Octopoda</taxon>
        <taxon>Incirrata</taxon>
        <taxon>Octopodidae</taxon>
        <taxon>Octopus</taxon>
    </lineage>
</organism>
<accession>A0A0L8GAM5</accession>
<dbReference type="EMBL" id="KQ423084">
    <property type="protein sequence ID" value="KOF73595.1"/>
    <property type="molecule type" value="Genomic_DNA"/>
</dbReference>
<evidence type="ECO:0000313" key="2">
    <source>
        <dbReference type="EMBL" id="KOF73595.1"/>
    </source>
</evidence>
<dbReference type="AlphaFoldDB" id="A0A0L8GAM5"/>
<protein>
    <submittedName>
        <fullName evidence="2">Uncharacterized protein</fullName>
    </submittedName>
</protein>
<reference evidence="2" key="1">
    <citation type="submission" date="2015-07" db="EMBL/GenBank/DDBJ databases">
        <title>MeaNS - Measles Nucleotide Surveillance Program.</title>
        <authorList>
            <person name="Tran T."/>
            <person name="Druce J."/>
        </authorList>
    </citation>
    <scope>NUCLEOTIDE SEQUENCE</scope>
    <source>
        <strain evidence="2">UCB-OBI-ISO-001</strain>
        <tissue evidence="2">Gonad</tissue>
    </source>
</reference>
<keyword evidence="1" id="KW-0812">Transmembrane</keyword>
<proteinExistence type="predicted"/>
<feature type="transmembrane region" description="Helical" evidence="1">
    <location>
        <begin position="28"/>
        <end position="47"/>
    </location>
</feature>
<keyword evidence="1" id="KW-0472">Membrane</keyword>
<name>A0A0L8GAM5_OCTBM</name>